<keyword evidence="1" id="KW-0812">Transmembrane</keyword>
<reference evidence="2" key="1">
    <citation type="submission" date="2018-05" db="EMBL/GenBank/DDBJ databases">
        <authorList>
            <person name="Lanie J.A."/>
            <person name="Ng W.-L."/>
            <person name="Kazmierczak K.M."/>
            <person name="Andrzejewski T.M."/>
            <person name="Davidsen T.M."/>
            <person name="Wayne K.J."/>
            <person name="Tettelin H."/>
            <person name="Glass J.I."/>
            <person name="Rusch D."/>
            <person name="Podicherti R."/>
            <person name="Tsui H.-C.T."/>
            <person name="Winkler M.E."/>
        </authorList>
    </citation>
    <scope>NUCLEOTIDE SEQUENCE</scope>
</reference>
<dbReference type="EMBL" id="UINC01014051">
    <property type="protein sequence ID" value="SVA60206.1"/>
    <property type="molecule type" value="Genomic_DNA"/>
</dbReference>
<keyword evidence="1" id="KW-0472">Membrane</keyword>
<feature type="transmembrane region" description="Helical" evidence="1">
    <location>
        <begin position="14"/>
        <end position="34"/>
    </location>
</feature>
<dbReference type="AlphaFoldDB" id="A0A381X624"/>
<organism evidence="2">
    <name type="scientific">marine metagenome</name>
    <dbReference type="NCBI Taxonomy" id="408172"/>
    <lineage>
        <taxon>unclassified sequences</taxon>
        <taxon>metagenomes</taxon>
        <taxon>ecological metagenomes</taxon>
    </lineage>
</organism>
<name>A0A381X624_9ZZZZ</name>
<keyword evidence="1" id="KW-1133">Transmembrane helix</keyword>
<proteinExistence type="predicted"/>
<evidence type="ECO:0000256" key="1">
    <source>
        <dbReference type="SAM" id="Phobius"/>
    </source>
</evidence>
<evidence type="ECO:0000313" key="2">
    <source>
        <dbReference type="EMBL" id="SVA60206.1"/>
    </source>
</evidence>
<accession>A0A381X624</accession>
<gene>
    <name evidence="2" type="ORF">METZ01_LOCUS113060</name>
</gene>
<sequence length="36" mass="4122">MCGIYGITEKNYNVINYILVYLIIIKIISSKLNITS</sequence>
<protein>
    <submittedName>
        <fullName evidence="2">Uncharacterized protein</fullName>
    </submittedName>
</protein>